<accession>A0AA46TNZ6</accession>
<dbReference type="PANTHER" id="PTHR37469">
    <property type="entry name" value="CELLOBIONIC ACID PHOSPHORYLASE-RELATED"/>
    <property type="match status" value="1"/>
</dbReference>
<feature type="domain" description="Glycosyl hydrolase 94 catalytic" evidence="7">
    <location>
        <begin position="2431"/>
        <end position="2863"/>
    </location>
</feature>
<evidence type="ECO:0000313" key="8">
    <source>
        <dbReference type="EMBL" id="UYO73604.1"/>
    </source>
</evidence>
<evidence type="ECO:0000256" key="4">
    <source>
        <dbReference type="SAM" id="Phobius"/>
    </source>
</evidence>
<feature type="region of interest" description="Disordered" evidence="3">
    <location>
        <begin position="1259"/>
        <end position="1294"/>
    </location>
</feature>
<evidence type="ECO:0000259" key="7">
    <source>
        <dbReference type="Pfam" id="PF17167"/>
    </source>
</evidence>
<dbReference type="InterPro" id="IPR052047">
    <property type="entry name" value="GH94_Enzymes"/>
</dbReference>
<feature type="transmembrane region" description="Helical" evidence="4">
    <location>
        <begin position="990"/>
        <end position="1017"/>
    </location>
</feature>
<dbReference type="Proteomes" id="UP001164935">
    <property type="component" value="Chromosome"/>
</dbReference>
<dbReference type="Gene3D" id="1.50.10.10">
    <property type="match status" value="1"/>
</dbReference>
<name>A0AA46TNZ6_9GAMM</name>
<dbReference type="EMBL" id="CP096973">
    <property type="protein sequence ID" value="UYO73604.1"/>
    <property type="molecule type" value="Genomic_DNA"/>
</dbReference>
<keyword evidence="4" id="KW-0472">Membrane</keyword>
<dbReference type="SUPFAM" id="SSF74650">
    <property type="entry name" value="Galactose mutarotase-like"/>
    <property type="match status" value="2"/>
</dbReference>
<dbReference type="CDD" id="cd11756">
    <property type="entry name" value="GH94N_ChvB_NdvB_1_like"/>
    <property type="match status" value="1"/>
</dbReference>
<dbReference type="InterPro" id="IPR037824">
    <property type="entry name" value="GH94N_2_NdvB"/>
</dbReference>
<dbReference type="InterPro" id="IPR011013">
    <property type="entry name" value="Gal_mutarotase_sf_dom"/>
</dbReference>
<dbReference type="GO" id="GO:0030246">
    <property type="term" value="F:carbohydrate binding"/>
    <property type="evidence" value="ECO:0007669"/>
    <property type="project" value="InterPro"/>
</dbReference>
<keyword evidence="9" id="KW-1185">Reference proteome</keyword>
<feature type="transmembrane region" description="Helical" evidence="4">
    <location>
        <begin position="492"/>
        <end position="512"/>
    </location>
</feature>
<reference evidence="8" key="1">
    <citation type="submission" date="2022-05" db="EMBL/GenBank/DDBJ databases">
        <title>Complete sequence of a novel PHA-producing Halomonas strain.</title>
        <authorList>
            <person name="Zheng Z."/>
        </authorList>
    </citation>
    <scope>NUCLEOTIDE SEQUENCE</scope>
    <source>
        <strain evidence="8">ZZQ-149</strain>
    </source>
</reference>
<dbReference type="InterPro" id="IPR010383">
    <property type="entry name" value="Glyco_hydrolase_94_b-supersand"/>
</dbReference>
<proteinExistence type="predicted"/>
<feature type="domain" description="Glycosyl hydrolase 94 supersandwich" evidence="5">
    <location>
        <begin position="2148"/>
        <end position="2418"/>
    </location>
</feature>
<dbReference type="Pfam" id="PF06165">
    <property type="entry name" value="GH94_b-supersand"/>
    <property type="match status" value="2"/>
</dbReference>
<dbReference type="Pfam" id="PF10091">
    <property type="entry name" value="Glycoamylase"/>
    <property type="match status" value="1"/>
</dbReference>
<evidence type="ECO:0000256" key="1">
    <source>
        <dbReference type="ARBA" id="ARBA00022676"/>
    </source>
</evidence>
<evidence type="ECO:0000259" key="6">
    <source>
        <dbReference type="Pfam" id="PF10091"/>
    </source>
</evidence>
<dbReference type="RefSeq" id="WP_264017748.1">
    <property type="nucleotide sequence ID" value="NZ_CP096973.1"/>
</dbReference>
<evidence type="ECO:0000256" key="2">
    <source>
        <dbReference type="ARBA" id="ARBA00022679"/>
    </source>
</evidence>
<sequence>MTLFFQTPLFRRVHQHNASMALWRSSSPVREELFSAERLEQHAGSLALAQVVTASPPKVASLTRRLNDNARVLLGAYRACAVTLAEGREVVPAAAWLLDNYHLIEAQIREIRGDLPPGYYRQLPKLAEGPFAGYPRVFGIAWAFIAHTDSNIELSNLRAFIKSYQRTQPLTIGELWAVAITLRIVLVENLRRLADQIITEQMARDAADALAAKWFATENDSPTSNVSSNRYSPYSESINNESINNESVNSVSTDNCSTSNDSASYTFSSFTSQKTPLSAPFIAQLAKRLRGVNPHTNALACWLFEQLNRQGESIDDVVQSTQQCQGASNVTVRNIITSMRFISSTDWAELFESVSLVDAKLREHSRFAQYDFSTRNQYRVAVEELARGSAYTELEIVDHTLTLSREALPLTDDVHETARVEDPGYFLVAAGRNRLEKRLNFRPPLKRRFRQLLLKNGINGYVIMLTATTVALIVLAGWLLLSMHSGEVSSRWLLLLAALGILPTIEFATSIVNRFVIYNIGAQPLPSLDLSKGVPPSLRTLVAMPTLLTNEADLEEQLDRLEVHHLSSGGGAISYALLTDGVDAQQAELATDEALLSICEKRIEELNKRYCASSHDKRFFLLHRNRVYNAGEQCWMGWERKRGKLHELNKLLRGATDTTFRTPPSLPRNVHYILTLDADTRLPRGAASKLVGKIAHPLNHPRFDTQQRRVVEGYAILQPRVTQSMPTGERGSTYQQLCSSPGGIDPYAAAISDLYQDLVGDGSFAGKGIYNIDAFEASLAGRITENSLLSHDMFEGIFARAGLASDIEVIEDFPDRYDVVAKRQHRWVRGDWQLLPWLLTASLPPSGRLKILGNLRRSLLPPLLLACFAVSWQLPVMMAVVSSLMITMVISIPVLLSLITSFAPLRAGVNLRYHFHQWRDELTLGLKQILLQLMFLPDQAWRMLDAIVSTLTRVFITRRHLLEWTSSAQTMKCPHLTVWGFYRHMAPGTLLGIAVAFSALWFNSSVWLMVLPIALLWTAAPALATWLSSTTSIAYQPLIAEETARELRLIARRTWRYFETFVTTSTNLLPPDNFQEEPQPVVAQRTSPTNMGLYLLSILAARDFGWIGNLNALSRIETTLAVMHTLPRYRGHFFNWYAIDDLRPLNPRYVSTVDSGNLAGHLITLTNALETWQDTTFQPDPRQALADTLALTFEALKFEELKFEELKRASQSIEKSLPTKPLTEQLEKVATLLSENKTSPLDLKALTKHTKQALKIASDLFNGHHDRNSEDDNKNRGNKDRVNKDIVNKDIGNKDMGKDDGEDVVFWVTALHKTAAQHNADHRKTSISISAHGERLQQLASKARRLALSMDFAFLLNPERQLLSIGFSLDDVSLDTSCYDLLASEARLASLFAIAKGDVVTRHWFRLGRAATPLKEGAAMISWSGSMFEYLMPSLIMRAPAGSLLEQTNRLVVKRQETYAAQFSAPWGISESGYNARDIEHTYQYSNFGVPGLGLKRGLSADLVVAPYATGLAAMIDPEGAFKNYRRLAEMGALGRYGYYEALDLTRSRLPKGVKLVIVRSYMAHHQGMTIVAIANTLHHGQMRQRFHREPMIQASELLLQERIPRDVAIAYPRAEEVKSTASQTINEAQTVRKLSTSVNGPPVTHLLSNGNYSVMLTATGGGYSRWHNLAITRWQPDTTRDHWGSFIFLRDTRRPSVWSATGQSLESHTSANDDDNHVLFAEDYARYVHRHEAISSHLDILVSGEDNSEVRLLTLANSGRQTCDIDVTTYAELVLTTPSTDNAHPSFAKMFVVTEYLPAFNALVATRRRRDPSEAQVWVAQFAVVEGDTVGDFQYETDREQFIGRGHRISAATALAEGQHLSGTVGSVIDPIFASRYCLRIKPGKAARIAYWTVVADSREALMDLIDKHHDVSAFERAKMLAWTQAQVQLRHLGTQPEEAADFQRLAAPLLYPDARFRAPQKAIQSGAAQQSLLWQHGISGDLPIVLLRIQSTDDLPQLHQLLRAHEYWRMKRLEVDVVIINERASSYIQDLQQAIEATILSSQSRPRLHSGDAQGTIYALRADLASAQSCSQLQSVARVVLIAHRGSIADQLSVMLSQQSTAKPLLVITKRALPRQLMDKTHNPHQFKRPTLEFFNGWGGFAKQGREYAIILEAGSSTPAPWINVIANQQFGFQVSAEGAGYLWADSSRENQLTPWSNDPVSDPNGDVIYVRDEETLALYTATASPIRDSGRYIARHGYGYSQFEHHTNELSLTLLHFVPRDAPLRISRLRITNHSHKTRKLSVTAYAEWVLGTSRSASAPFLITSQAKESGALLVTNPWNAAFPGRVAFLDIGEQPTQWTGNRSEFIGYGKHLAEPAGLRCKTPLSGTLGAGLDPCAALQRPVTLVPGETVDIIVLLGQGGSNDEVAELIARFRDADIDAELANIHDHWNTQLNAIQVKTPDRAMDIMLNGWLLYQTIACRLTARSAFYQASGAYGFRDQLQDCMALTFSNAATTRQHLLRAASRQFPEGDVQHWWLPHSGQGVRTRISDDRVWLAYACARYLATTQDIAVLDEPVSFLDGAQLSSHEHEHFFQPTTSLEAAPLFEHCARGLDITLSQLGEHGLPLIGGGDWNDGMNRVGAEGKGESVWLGWLLLKTLHHFAPIAEQREAQACHADEPQRAVRWYEHAKALRIAIENSAWDGQWYRRATYDNGIWLGSKQSDACQIDSIAQSWAVLSGASDPERSTLAMHSLERELILHDPQLALLFWPPFDHPKQDPGYISGYPPGMRENGGQYSHASMWAVLAFTQLGEGDKAHQLFTLLNPINHATTTEAATRYRVEPYVVAADVYSVAPHVGRGGWTWYTGAAGWMYQAGMEGILGIRREASWLIIFPCLPASWPHFSADITLDQSHYHIKVFNAQASPAMLGQNLSSQTLSSQTLSSLSLSSSSQALTATLDGVYLVETGVGMPIRVPLDNQHHQLEIVIRRCAPA</sequence>
<feature type="transmembrane region" description="Helical" evidence="4">
    <location>
        <begin position="884"/>
        <end position="905"/>
    </location>
</feature>
<protein>
    <submittedName>
        <fullName evidence="8">Glycosyl transferase</fullName>
    </submittedName>
</protein>
<keyword evidence="2 8" id="KW-0808">Transferase</keyword>
<evidence type="ECO:0000313" key="9">
    <source>
        <dbReference type="Proteomes" id="UP001164935"/>
    </source>
</evidence>
<feature type="compositionally biased region" description="Basic and acidic residues" evidence="3">
    <location>
        <begin position="1262"/>
        <end position="1294"/>
    </location>
</feature>
<evidence type="ECO:0000256" key="3">
    <source>
        <dbReference type="SAM" id="MobiDB-lite"/>
    </source>
</evidence>
<dbReference type="PANTHER" id="PTHR37469:SF2">
    <property type="entry name" value="CELLOBIONIC ACID PHOSPHORYLASE"/>
    <property type="match status" value="1"/>
</dbReference>
<evidence type="ECO:0000259" key="5">
    <source>
        <dbReference type="Pfam" id="PF06165"/>
    </source>
</evidence>
<feature type="transmembrane region" description="Helical" evidence="4">
    <location>
        <begin position="458"/>
        <end position="480"/>
    </location>
</feature>
<dbReference type="InterPro" id="IPR019282">
    <property type="entry name" value="Glycoamylase-like_cons_dom"/>
</dbReference>
<dbReference type="KEGG" id="hqn:M0220_12015"/>
<feature type="domain" description="Glycoamylase-like" evidence="6">
    <location>
        <begin position="1382"/>
        <end position="1589"/>
    </location>
</feature>
<dbReference type="Gene3D" id="2.70.98.40">
    <property type="entry name" value="Glycoside hydrolase, family 65, N-terminal domain"/>
    <property type="match status" value="2"/>
</dbReference>
<organism evidence="8 9">
    <name type="scientific">Halomonas qinghailakensis</name>
    <dbReference type="NCBI Taxonomy" id="2937790"/>
    <lineage>
        <taxon>Bacteria</taxon>
        <taxon>Pseudomonadati</taxon>
        <taxon>Pseudomonadota</taxon>
        <taxon>Gammaproteobacteria</taxon>
        <taxon>Oceanospirillales</taxon>
        <taxon>Halomonadaceae</taxon>
        <taxon>Halomonas</taxon>
    </lineage>
</organism>
<keyword evidence="4" id="KW-1133">Transmembrane helix</keyword>
<dbReference type="GO" id="GO:0005975">
    <property type="term" value="P:carbohydrate metabolic process"/>
    <property type="evidence" value="ECO:0007669"/>
    <property type="project" value="InterPro"/>
</dbReference>
<dbReference type="CDD" id="cd11753">
    <property type="entry name" value="GH94N_ChvB_NdvB_2_like"/>
    <property type="match status" value="1"/>
</dbReference>
<dbReference type="InterPro" id="IPR037820">
    <property type="entry name" value="GH94N_NdvB"/>
</dbReference>
<dbReference type="SUPFAM" id="SSF48208">
    <property type="entry name" value="Six-hairpin glycosidases"/>
    <property type="match status" value="1"/>
</dbReference>
<dbReference type="SMART" id="SM01068">
    <property type="entry name" value="CBM_X"/>
    <property type="match status" value="2"/>
</dbReference>
<feature type="domain" description="Glycosyl hydrolase 94 supersandwich" evidence="5">
    <location>
        <begin position="1641"/>
        <end position="1912"/>
    </location>
</feature>
<dbReference type="InterPro" id="IPR037018">
    <property type="entry name" value="GH65_N"/>
</dbReference>
<dbReference type="InterPro" id="IPR012341">
    <property type="entry name" value="6hp_glycosidase-like_sf"/>
</dbReference>
<dbReference type="Pfam" id="PF17167">
    <property type="entry name" value="Glyco_hydro_94"/>
    <property type="match status" value="1"/>
</dbReference>
<keyword evidence="4" id="KW-0812">Transmembrane</keyword>
<dbReference type="InterPro" id="IPR008928">
    <property type="entry name" value="6-hairpin_glycosidase_sf"/>
</dbReference>
<dbReference type="Gene3D" id="2.60.420.10">
    <property type="entry name" value="Maltose phosphorylase, domain 3"/>
    <property type="match status" value="1"/>
</dbReference>
<keyword evidence="1" id="KW-0328">Glycosyltransferase</keyword>
<gene>
    <name evidence="8" type="ORF">M0220_12015</name>
</gene>
<dbReference type="Gene3D" id="1.50.10.140">
    <property type="match status" value="2"/>
</dbReference>
<dbReference type="GO" id="GO:0016757">
    <property type="term" value="F:glycosyltransferase activity"/>
    <property type="evidence" value="ECO:0007669"/>
    <property type="project" value="UniProtKB-KW"/>
</dbReference>
<dbReference type="InterPro" id="IPR033432">
    <property type="entry name" value="GH94_catalytic"/>
</dbReference>